<gene>
    <name evidence="3" type="ORF">NCTC5664_03907</name>
</gene>
<dbReference type="InterPro" id="IPR047740">
    <property type="entry name" value="SMEK_dom"/>
</dbReference>
<evidence type="ECO:0000313" key="4">
    <source>
        <dbReference type="Proteomes" id="UP000254502"/>
    </source>
</evidence>
<organism evidence="3 4">
    <name type="scientific">Staphylococcus aureus</name>
    <dbReference type="NCBI Taxonomy" id="1280"/>
    <lineage>
        <taxon>Bacteria</taxon>
        <taxon>Bacillati</taxon>
        <taxon>Bacillota</taxon>
        <taxon>Bacilli</taxon>
        <taxon>Bacillales</taxon>
        <taxon>Staphylococcaceae</taxon>
        <taxon>Staphylococcus</taxon>
    </lineage>
</organism>
<feature type="domain" description="SMEK" evidence="2">
    <location>
        <begin position="12"/>
        <end position="147"/>
    </location>
</feature>
<name>A0A380E363_STAAU</name>
<proteinExistence type="predicted"/>
<dbReference type="AlphaFoldDB" id="A0A380E363"/>
<feature type="coiled-coil region" evidence="1">
    <location>
        <begin position="260"/>
        <end position="293"/>
    </location>
</feature>
<reference evidence="3 4" key="1">
    <citation type="submission" date="2018-06" db="EMBL/GenBank/DDBJ databases">
        <authorList>
            <consortium name="Pathogen Informatics"/>
            <person name="Doyle S."/>
        </authorList>
    </citation>
    <scope>NUCLEOTIDE SEQUENCE [LARGE SCALE GENOMIC DNA]</scope>
    <source>
        <strain evidence="3 4">NCTC5664</strain>
    </source>
</reference>
<sequence length="370" mass="44043">MKRSMNQEKFLDTLIRLNTKIEELGKINILYNHIYSEYFFRDLLNIVYGYSLENHNKKQKNAPAFDLIDNTNKIIIQVTATCKKQKIEDTLKKEYLTNKMEEGYRLKFIFIGNQNNNIKNNNFSNPHNILFDSKKDIILTQDLCEEFLNLNINNQDCAIELLKKELSPLLFEDSLSYLKEEFINEKLEFNISNLASRYTANNDVDTINNKIIEGISITNNFKYTNISYLKELKGYIENDILDKMKSKYAKNIYLNFKKKFSNLEQSVNNYLELEEEFEEKKKYLNEIYELIDEINIDPYIFLTEHNECNIYKISENEKLELQTYMSKIEKVLLKYKTYLKETCKECLFYPYLLVQGGSWHRKITPFSASI</sequence>
<evidence type="ECO:0000259" key="2">
    <source>
        <dbReference type="Pfam" id="PF21941"/>
    </source>
</evidence>
<evidence type="ECO:0000256" key="1">
    <source>
        <dbReference type="SAM" id="Coils"/>
    </source>
</evidence>
<keyword evidence="1" id="KW-0175">Coiled coil</keyword>
<accession>A0A380E363</accession>
<dbReference type="Proteomes" id="UP000254502">
    <property type="component" value="Unassembled WGS sequence"/>
</dbReference>
<protein>
    <submittedName>
        <fullName evidence="3">[Genomic island nu Sa beta2]</fullName>
    </submittedName>
</protein>
<dbReference type="Pfam" id="PF21941">
    <property type="entry name" value="SMEK_N"/>
    <property type="match status" value="1"/>
</dbReference>
<dbReference type="EMBL" id="UHAQ01000004">
    <property type="protein sequence ID" value="SUK96157.1"/>
    <property type="molecule type" value="Genomic_DNA"/>
</dbReference>
<dbReference type="NCBIfam" id="NF033859">
    <property type="entry name" value="SMEK_N"/>
    <property type="match status" value="1"/>
</dbReference>
<evidence type="ECO:0000313" key="3">
    <source>
        <dbReference type="EMBL" id="SUK96157.1"/>
    </source>
</evidence>